<keyword evidence="2" id="KW-0121">Carboxypeptidase</keyword>
<name>A0A550I387_9FLAO</name>
<dbReference type="GO" id="GO:0008270">
    <property type="term" value="F:zinc ion binding"/>
    <property type="evidence" value="ECO:0007669"/>
    <property type="project" value="InterPro"/>
</dbReference>
<dbReference type="GO" id="GO:0004181">
    <property type="term" value="F:metallocarboxypeptidase activity"/>
    <property type="evidence" value="ECO:0007669"/>
    <property type="project" value="InterPro"/>
</dbReference>
<dbReference type="InterPro" id="IPR000834">
    <property type="entry name" value="Peptidase_M14"/>
</dbReference>
<dbReference type="InterPro" id="IPR029062">
    <property type="entry name" value="Class_I_gatase-like"/>
</dbReference>
<dbReference type="Gene3D" id="3.40.630.10">
    <property type="entry name" value="Zn peptidases"/>
    <property type="match status" value="1"/>
</dbReference>
<proteinExistence type="predicted"/>
<evidence type="ECO:0000259" key="1">
    <source>
        <dbReference type="SMART" id="SM00631"/>
    </source>
</evidence>
<keyword evidence="3" id="KW-1185">Reference proteome</keyword>
<accession>A0A550I387</accession>
<dbReference type="EMBL" id="VHSF01000002">
    <property type="protein sequence ID" value="TRO65278.1"/>
    <property type="molecule type" value="Genomic_DNA"/>
</dbReference>
<dbReference type="AlphaFoldDB" id="A0A550I387"/>
<protein>
    <submittedName>
        <fullName evidence="2">Zinc carboxypeptidase</fullName>
    </submittedName>
</protein>
<dbReference type="SUPFAM" id="SSF53187">
    <property type="entry name" value="Zn-dependent exopeptidases"/>
    <property type="match status" value="1"/>
</dbReference>
<dbReference type="Pfam" id="PF00246">
    <property type="entry name" value="Peptidase_M14"/>
    <property type="match status" value="1"/>
</dbReference>
<evidence type="ECO:0000313" key="3">
    <source>
        <dbReference type="Proteomes" id="UP000315131"/>
    </source>
</evidence>
<dbReference type="CDD" id="cd03143">
    <property type="entry name" value="A4_beta-galactosidase_middle_domain"/>
    <property type="match status" value="1"/>
</dbReference>
<comment type="caution">
    <text evidence="2">The sequence shown here is derived from an EMBL/GenBank/DDBJ whole genome shotgun (WGS) entry which is preliminary data.</text>
</comment>
<dbReference type="SMART" id="SM00631">
    <property type="entry name" value="Zn_pept"/>
    <property type="match status" value="1"/>
</dbReference>
<dbReference type="OrthoDB" id="9758209at2"/>
<evidence type="ECO:0000313" key="2">
    <source>
        <dbReference type="EMBL" id="TRO65278.1"/>
    </source>
</evidence>
<keyword evidence="2" id="KW-0645">Protease</keyword>
<dbReference type="SUPFAM" id="SSF52317">
    <property type="entry name" value="Class I glutamine amidotransferase-like"/>
    <property type="match status" value="1"/>
</dbReference>
<reference evidence="2 3" key="1">
    <citation type="submission" date="2019-06" db="EMBL/GenBank/DDBJ databases">
        <title>Gramella sabulilitoris sp. nov., isolated from a marine sand.</title>
        <authorList>
            <person name="Yoon J.-H."/>
        </authorList>
    </citation>
    <scope>NUCLEOTIDE SEQUENCE [LARGE SCALE GENOMIC DNA]</scope>
    <source>
        <strain evidence="2 3">HSMS-1</strain>
    </source>
</reference>
<dbReference type="GO" id="GO:0006508">
    <property type="term" value="P:proteolysis"/>
    <property type="evidence" value="ECO:0007669"/>
    <property type="project" value="InterPro"/>
</dbReference>
<dbReference type="CDD" id="cd06238">
    <property type="entry name" value="M14-like"/>
    <property type="match status" value="1"/>
</dbReference>
<dbReference type="RefSeq" id="WP_143410576.1">
    <property type="nucleotide sequence ID" value="NZ_VHSF01000002.1"/>
</dbReference>
<sequence>MKQPLNLIIFLFLALQSIIAQQIKSPSEFLGYELGSQFSRHADVVNYFEHVAQNSALVQYYTYGKTNERRPLTYAVITSEENMGRIDEIRQAHLQKAGIGDTSTNSDMAIVWLSYNVHGNEASSTEASMKTLYHLITEKEDYLKNTVVIIDPCVNPDGRDRYANWYNQVKAEPYNISQEASEHHEPWPGGRPNHYLFDLNRDWAWATQIETRERLKIYNQWLPHIHVDFHEQGINDPYYFAPAAEPFHEVITPFQRDFQTRIGKNHAKYFDEEGWLYFTGERFDLLYPSYGDTYPTYMGSIGMTYEQAGHGRAGLGIQTDEGFVLTLKDRVEHHFTTGISTVEVASRNASELNQEFQNYFEGGDFQYKSYALKGNPDKLRTLQELLDRHEITYSKVRSEKINGYNYQNKGAGSLPAGTGTMIVSTDQPKGKMVKVLFEPQTRLVDSLTYDITAWSLPYAYGLDAVASNKLLSGTAENATASIDNKANPRAAGYITKWNSMQDAQFLAELLKSEIKVRVSEVPFESNGKKFAPGSLIITKSDNQNLDNFHAKVVAIANEYERQLLTAETSFAGSGPDFGSSDIKIINQQRIGLLKGKEVSSLNFGEIWYFMEQDLNYPVTPLHTDYFERVDLSDFDVLIMPEGWYKDFMDKKTLEKIKTWVSSGGKLIAIGSAVGSFKDKAGFKIKDKRDSLKDSTAKKTNLIPYAERERESIKNLITGSIIKTQVDHTHPLAFGYDDTYFTLKVSNSSYDLLEEGYNVSYIKDAEVVSGFAGSEAVKNLNNSLVFGEVSMGSGSIIYMVDNPLFRAFWENGKLFFVNALFFTNNTVKDY</sequence>
<dbReference type="Gene3D" id="3.40.50.880">
    <property type="match status" value="1"/>
</dbReference>
<gene>
    <name evidence="2" type="ORF">FGM01_07675</name>
</gene>
<dbReference type="Proteomes" id="UP000315131">
    <property type="component" value="Unassembled WGS sequence"/>
</dbReference>
<feature type="domain" description="Peptidase M14" evidence="1">
    <location>
        <begin position="38"/>
        <end position="337"/>
    </location>
</feature>
<organism evidence="2 3">
    <name type="scientific">Christiangramia sabulilitoris</name>
    <dbReference type="NCBI Taxonomy" id="2583991"/>
    <lineage>
        <taxon>Bacteria</taxon>
        <taxon>Pseudomonadati</taxon>
        <taxon>Bacteroidota</taxon>
        <taxon>Flavobacteriia</taxon>
        <taxon>Flavobacteriales</taxon>
        <taxon>Flavobacteriaceae</taxon>
        <taxon>Christiangramia</taxon>
    </lineage>
</organism>
<keyword evidence="2" id="KW-0378">Hydrolase</keyword>